<dbReference type="Proteomes" id="UP000626109">
    <property type="component" value="Unassembled WGS sequence"/>
</dbReference>
<protein>
    <submittedName>
        <fullName evidence="2">Uncharacterized protein</fullName>
    </submittedName>
</protein>
<dbReference type="InterPro" id="IPR001130">
    <property type="entry name" value="TatD-like"/>
</dbReference>
<dbReference type="Gene3D" id="3.50.50.60">
    <property type="entry name" value="FAD/NAD(P)-binding domain"/>
    <property type="match status" value="1"/>
</dbReference>
<feature type="region of interest" description="Disordered" evidence="1">
    <location>
        <begin position="503"/>
        <end position="533"/>
    </location>
</feature>
<dbReference type="Gene3D" id="3.90.660.10">
    <property type="match status" value="1"/>
</dbReference>
<dbReference type="InterPro" id="IPR013024">
    <property type="entry name" value="GGCT-like"/>
</dbReference>
<feature type="compositionally biased region" description="Basic and acidic residues" evidence="1">
    <location>
        <begin position="509"/>
        <end position="529"/>
    </location>
</feature>
<reference evidence="2" key="1">
    <citation type="submission" date="2021-02" db="EMBL/GenBank/DDBJ databases">
        <authorList>
            <person name="Dougan E. K."/>
            <person name="Rhodes N."/>
            <person name="Thang M."/>
            <person name="Chan C."/>
        </authorList>
    </citation>
    <scope>NUCLEOTIDE SEQUENCE</scope>
</reference>
<proteinExistence type="predicted"/>
<dbReference type="AlphaFoldDB" id="A0A813I5U6"/>
<evidence type="ECO:0000313" key="2">
    <source>
        <dbReference type="EMBL" id="CAE8645456.1"/>
    </source>
</evidence>
<organism evidence="2 3">
    <name type="scientific">Polarella glacialis</name>
    <name type="common">Dinoflagellate</name>
    <dbReference type="NCBI Taxonomy" id="89957"/>
    <lineage>
        <taxon>Eukaryota</taxon>
        <taxon>Sar</taxon>
        <taxon>Alveolata</taxon>
        <taxon>Dinophyceae</taxon>
        <taxon>Suessiales</taxon>
        <taxon>Suessiaceae</taxon>
        <taxon>Polarella</taxon>
    </lineage>
</organism>
<dbReference type="Pfam" id="PF13450">
    <property type="entry name" value="NAD_binding_8"/>
    <property type="match status" value="1"/>
</dbReference>
<dbReference type="CDD" id="cd01310">
    <property type="entry name" value="TatD_DNAse"/>
    <property type="match status" value="1"/>
</dbReference>
<dbReference type="EMBL" id="CAJNNW010003509">
    <property type="protein sequence ID" value="CAE8645456.1"/>
    <property type="molecule type" value="Genomic_DNA"/>
</dbReference>
<dbReference type="SUPFAM" id="SSF51556">
    <property type="entry name" value="Metallo-dependent hydrolases"/>
    <property type="match status" value="1"/>
</dbReference>
<accession>A0A813I5U6</accession>
<dbReference type="SUPFAM" id="SSF51905">
    <property type="entry name" value="FAD/NAD(P)-binding domain"/>
    <property type="match status" value="1"/>
</dbReference>
<dbReference type="GO" id="GO:0016788">
    <property type="term" value="F:hydrolase activity, acting on ester bonds"/>
    <property type="evidence" value="ECO:0007669"/>
    <property type="project" value="InterPro"/>
</dbReference>
<dbReference type="Pfam" id="PF01026">
    <property type="entry name" value="TatD_DNase"/>
    <property type="match status" value="1"/>
</dbReference>
<comment type="caution">
    <text evidence="2">The sequence shown here is derived from an EMBL/GenBank/DDBJ whole genome shotgun (WGS) entry which is preliminary data.</text>
</comment>
<dbReference type="PANTHER" id="PTHR16128:SF5">
    <property type="entry name" value="FAD_NAD(P)-BINDING OXIDOREDUCTASE FAMILY PROTEIN"/>
    <property type="match status" value="1"/>
</dbReference>
<dbReference type="Gene3D" id="3.10.490.10">
    <property type="entry name" value="Gamma-glutamyl cyclotransferase-like"/>
    <property type="match status" value="1"/>
</dbReference>
<evidence type="ECO:0000256" key="1">
    <source>
        <dbReference type="SAM" id="MobiDB-lite"/>
    </source>
</evidence>
<dbReference type="Gene3D" id="3.20.20.140">
    <property type="entry name" value="Metal-dependent hydrolases"/>
    <property type="match status" value="1"/>
</dbReference>
<dbReference type="InterPro" id="IPR032466">
    <property type="entry name" value="Metal_Hydrolase"/>
</dbReference>
<sequence>MVADRPLRASSLKCSLILASLAARLLQRPDQLTTFGYLLKGRSCSSHRSLLASSLPTTSLGKMRKWRKAEPDMAWGGYGSQAEAPQKTGASRAESSSNAPVAIIGGGLSGLACGWSLRRRGIPAVVFDTGKRGPGGRASARTMKVGSGTQVVDHAVQAFTAQSPEVRELVGLMESDGAVRRWQGLVGDLKADGKLQPRNEKMDGPLFIGSLKSGSGALADWLASKQEVVKDIWVAKLGRISDMAWALQGRRGQNVSNAYRSFSYVVIAHNGKCADQLINTAPVQTAAHAPLKCRFTAEASKSSDRLELCSLWACVVKVPKGLATFEGAFIHDNAILSWAGNNSAKYPPSGGHDQDVWTLISTPEYGSANKCPQEAIPDHVRRKVSDEMCRAFGKLLRGASTSWEVVHLQLWGAANPLNVCNQHFVHDPQHQVGICGDWLTSPSVEGALFSGLALAAALERELRGGGLGGTGARRFQGLTGGHAIGNFGGADGLSVAAAVEAATRSGGKGQDHGNSEGKGKGMGKAREEGAYPAAGGAAKRPLVERPVIKPAQAAASVAEPSWPDLQVAATSKSRWRRTENVGVPVTTLPSNSYRSTAPCPGPASAAEGPKWYFGFGANINPWKLREQRQILPLEEFVGKLPGWKLVFNHKGGFGNIEPLSALISHGASSPDAVHGVLLLLKAKDFDKLAKMEHEYGTREVLVETYDGRSIPALAFITPPQFKLSASLAPTPRYLKLIRDGCDSMGIDPAYRSWLQTVSSTPSERGSEYYAVQGSAGQKLKKQQSEGDPELLHLAAVASFAVAGDTPLVDIGANLGKCSAPELAAQLVRASAARVGHVILTGCSIKSSKDAKRMCEEWNGEKGVQKALSYLGVASRKELDAAGIQRLPTLAFTAGVHPHDAKSCDGNTISTLRSLAEHPSCVAIGECGLDYDRMFTPREVQLEWCRKQVELAIELDMPLFMHERDRDAVKGAPLGSAGDLRKIIFESEIDPSKVCIHCFTGSDKDLKEYISRGYQIGLTGFAAMHKRGAHIRRFLEAGDLPLHHLMIETDCPVMLPDKQYLPDSLGIKGRTNEPCCMPAVCRAVAECFRVAPEEVARQTTENAARFFGL</sequence>
<dbReference type="CDD" id="cd06661">
    <property type="entry name" value="GGCT_like"/>
    <property type="match status" value="1"/>
</dbReference>
<dbReference type="PANTHER" id="PTHR16128">
    <property type="entry name" value="FAD/NAD(P)-BINDING OXIDOREDUCTASE FAMILY PROTEIN"/>
    <property type="match status" value="1"/>
</dbReference>
<name>A0A813I5U6_POLGL</name>
<feature type="region of interest" description="Disordered" evidence="1">
    <location>
        <begin position="74"/>
        <end position="94"/>
    </location>
</feature>
<evidence type="ECO:0000313" key="3">
    <source>
        <dbReference type="Proteomes" id="UP000626109"/>
    </source>
</evidence>
<dbReference type="InterPro" id="IPR036188">
    <property type="entry name" value="FAD/NAD-bd_sf"/>
</dbReference>
<gene>
    <name evidence="2" type="ORF">PGLA2088_LOCUS3922</name>
</gene>